<dbReference type="eggNOG" id="COG0310">
    <property type="taxonomic scope" value="Bacteria"/>
</dbReference>
<keyword evidence="6 7" id="KW-0472">Membrane</keyword>
<sequence length="211" mass="22731">MHISEGVLSVPVLAGGWTCTIILLVISLRRITYSCLPTMAVFSSIFFLTSLIRVPIGPTSAHFALLGLLGLILGWGTFPAICISLMLQAILFQFGGIVALGVNCIVMGLPALLIALIFRQKLHCQSPNKIKLFSFIAGFGAIFLATCLLYLALILSNQQFKYVALTLLTANVPLAILEGIITILAIVFLQKVAPELLSSTNCTTNNYCNEV</sequence>
<comment type="subcellular location">
    <subcellularLocation>
        <location evidence="1">Cell membrane</location>
        <topology evidence="1">Multi-pass membrane protein</topology>
    </subcellularLocation>
</comment>
<dbReference type="STRING" id="363253.LI0863"/>
<feature type="transmembrane region" description="Helical" evidence="7">
    <location>
        <begin position="162"/>
        <end position="189"/>
    </location>
</feature>
<dbReference type="PANTHER" id="PTHR34229:SF1">
    <property type="entry name" value="METAL TRANSPORT PROTEIN HI_1621-RELATED"/>
    <property type="match status" value="1"/>
</dbReference>
<dbReference type="NCBIfam" id="NF004908">
    <property type="entry name" value="PRK06265.2-3"/>
    <property type="match status" value="1"/>
</dbReference>
<feature type="transmembrane region" description="Helical" evidence="7">
    <location>
        <begin position="7"/>
        <end position="25"/>
    </location>
</feature>
<dbReference type="GO" id="GO:0005886">
    <property type="term" value="C:plasma membrane"/>
    <property type="evidence" value="ECO:0007669"/>
    <property type="project" value="UniProtKB-SubCell"/>
</dbReference>
<feature type="transmembrane region" description="Helical" evidence="7">
    <location>
        <begin position="130"/>
        <end position="156"/>
    </location>
</feature>
<dbReference type="AlphaFoldDB" id="Q1MQ10"/>
<dbReference type="EMBL" id="AM180252">
    <property type="protein sequence ID" value="CAJ54917.1"/>
    <property type="molecule type" value="Genomic_DNA"/>
</dbReference>
<evidence type="ECO:0000256" key="4">
    <source>
        <dbReference type="ARBA" id="ARBA00022692"/>
    </source>
</evidence>
<dbReference type="OrthoDB" id="9792317at2"/>
<evidence type="ECO:0000256" key="3">
    <source>
        <dbReference type="ARBA" id="ARBA00022475"/>
    </source>
</evidence>
<dbReference type="Proteomes" id="UP000002430">
    <property type="component" value="Chromosome"/>
</dbReference>
<dbReference type="RefSeq" id="WP_011526946.1">
    <property type="nucleotide sequence ID" value="NC_008011.1"/>
</dbReference>
<protein>
    <submittedName>
        <fullName evidence="8">CBIM protein</fullName>
    </submittedName>
</protein>
<keyword evidence="3" id="KW-1003">Cell membrane</keyword>
<gene>
    <name evidence="8" type="primary">cbiM</name>
    <name evidence="8" type="ordered locus">LI0863</name>
</gene>
<dbReference type="Gene3D" id="1.10.1760.20">
    <property type="match status" value="1"/>
</dbReference>
<feature type="transmembrane region" description="Helical" evidence="7">
    <location>
        <begin position="31"/>
        <end position="51"/>
    </location>
</feature>
<evidence type="ECO:0000313" key="8">
    <source>
        <dbReference type="EMBL" id="CAJ54917.1"/>
    </source>
</evidence>
<evidence type="ECO:0000256" key="5">
    <source>
        <dbReference type="ARBA" id="ARBA00022989"/>
    </source>
</evidence>
<dbReference type="NCBIfam" id="NF004905">
    <property type="entry name" value="PRK06265.1-5"/>
    <property type="match status" value="1"/>
</dbReference>
<dbReference type="GO" id="GO:0000041">
    <property type="term" value="P:transition metal ion transport"/>
    <property type="evidence" value="ECO:0007669"/>
    <property type="project" value="InterPro"/>
</dbReference>
<evidence type="ECO:0000256" key="2">
    <source>
        <dbReference type="ARBA" id="ARBA00022448"/>
    </source>
</evidence>
<accession>Q1MQ10</accession>
<dbReference type="PANTHER" id="PTHR34229">
    <property type="entry name" value="METAL TRANSPORT PROTEIN HI_1621-RELATED"/>
    <property type="match status" value="1"/>
</dbReference>
<name>Q1MQ10_LAWIP</name>
<keyword evidence="2" id="KW-0813">Transport</keyword>
<evidence type="ECO:0000313" key="9">
    <source>
        <dbReference type="Proteomes" id="UP000002430"/>
    </source>
</evidence>
<dbReference type="InterPro" id="IPR002751">
    <property type="entry name" value="CbiM/NikMN"/>
</dbReference>
<keyword evidence="5 7" id="KW-1133">Transmembrane helix</keyword>
<keyword evidence="9" id="KW-1185">Reference proteome</keyword>
<evidence type="ECO:0000256" key="7">
    <source>
        <dbReference type="SAM" id="Phobius"/>
    </source>
</evidence>
<dbReference type="KEGG" id="lip:LI0863"/>
<feature type="transmembrane region" description="Helical" evidence="7">
    <location>
        <begin position="97"/>
        <end position="118"/>
    </location>
</feature>
<keyword evidence="4 7" id="KW-0812">Transmembrane</keyword>
<evidence type="ECO:0000256" key="6">
    <source>
        <dbReference type="ARBA" id="ARBA00023136"/>
    </source>
</evidence>
<feature type="transmembrane region" description="Helical" evidence="7">
    <location>
        <begin position="63"/>
        <end position="91"/>
    </location>
</feature>
<proteinExistence type="predicted"/>
<dbReference type="HOGENOM" id="CLU_052508_1_0_7"/>
<dbReference type="Pfam" id="PF01891">
    <property type="entry name" value="CbiM"/>
    <property type="match status" value="1"/>
</dbReference>
<reference evidence="8 9" key="1">
    <citation type="submission" date="2005-11" db="EMBL/GenBank/DDBJ databases">
        <title>The complete genome sequence of Lawsonia intracellularis: the causative agent of proliferative enteropathy.</title>
        <authorList>
            <person name="Kaur K."/>
            <person name="Zhang Q."/>
            <person name="Beckler D."/>
            <person name="Munir S."/>
            <person name="Li L."/>
            <person name="Kinsley K."/>
            <person name="Herron L."/>
            <person name="Peterson A."/>
            <person name="May B."/>
            <person name="Singh S."/>
            <person name="Gebhart C."/>
            <person name="Kapur V."/>
        </authorList>
    </citation>
    <scope>NUCLEOTIDE SEQUENCE [LARGE SCALE GENOMIC DNA]</scope>
    <source>
        <strain evidence="8 9">PHE/MN1-00</strain>
    </source>
</reference>
<evidence type="ECO:0000256" key="1">
    <source>
        <dbReference type="ARBA" id="ARBA00004651"/>
    </source>
</evidence>
<organism evidence="8 9">
    <name type="scientific">Lawsonia intracellularis (strain PHE/MN1-00)</name>
    <dbReference type="NCBI Taxonomy" id="363253"/>
    <lineage>
        <taxon>Bacteria</taxon>
        <taxon>Pseudomonadati</taxon>
        <taxon>Thermodesulfobacteriota</taxon>
        <taxon>Desulfovibrionia</taxon>
        <taxon>Desulfovibrionales</taxon>
        <taxon>Desulfovibrionaceae</taxon>
        <taxon>Lawsonia</taxon>
    </lineage>
</organism>